<keyword evidence="1" id="KW-0677">Repeat</keyword>
<dbReference type="EMBL" id="CP017708">
    <property type="protein sequence ID" value="AOY84572.2"/>
    <property type="molecule type" value="Genomic_DNA"/>
</dbReference>
<dbReference type="InterPro" id="IPR027417">
    <property type="entry name" value="P-loop_NTPase"/>
</dbReference>
<organism evidence="4 5">
    <name type="scientific">Moorena producens (strain JHB)</name>
    <dbReference type="NCBI Taxonomy" id="1454205"/>
    <lineage>
        <taxon>Bacteria</taxon>
        <taxon>Bacillati</taxon>
        <taxon>Cyanobacteriota</taxon>
        <taxon>Cyanophyceae</taxon>
        <taxon>Coleofasciculales</taxon>
        <taxon>Coleofasciculaceae</taxon>
        <taxon>Moorena</taxon>
    </lineage>
</organism>
<feature type="domain" description="HTH cro/C1-type" evidence="3">
    <location>
        <begin position="33"/>
        <end position="93"/>
    </location>
</feature>
<dbReference type="Proteomes" id="UP000176944">
    <property type="component" value="Chromosome"/>
</dbReference>
<dbReference type="Pfam" id="PF13443">
    <property type="entry name" value="HTH_26"/>
    <property type="match status" value="1"/>
</dbReference>
<evidence type="ECO:0000259" key="2">
    <source>
        <dbReference type="Pfam" id="PF13191"/>
    </source>
</evidence>
<dbReference type="InterPro" id="IPR041664">
    <property type="entry name" value="AAA_16"/>
</dbReference>
<dbReference type="InterPro" id="IPR051191">
    <property type="entry name" value="DCAF12"/>
</dbReference>
<accession>A0A1D9GA94</accession>
<dbReference type="SUPFAM" id="SSF52540">
    <property type="entry name" value="P-loop containing nucleoside triphosphate hydrolases"/>
    <property type="match status" value="1"/>
</dbReference>
<sequence length="475" mass="54759">MLAYLLPTPDSRLPKIKMRESDKVRSSQQGKARLKQAYKDARLTQEKLAQQARVSVDTVKRLLGTKDCPHGVERWAVRNICNVLKIKPTDIVDKKDWYPQHQLPPEFEQLIQDKTHLFCGREFVFKAIEEFFSNTAQGYFTVIGDAGMGKSAIAAKYVLDNPDAICFFNSRAEGMNRPELFLRKIRQQLTTSYQLPDAQDADLSALLAKVREKLSAGERLVIVVDALDEVDQEGAGNLLYLPTILPDRVYFILTRRPYNQNQKRLQLSPATPSQELDLRENSQQSHRDVKDYIWQLLNHPDYKPGLSQWIKKQRALSNQQFVEEIAGKSENNFMYLRCVLPAIADGFYNDKPLNELPVGLQGYYENHWQLMGMTTKPLPRAKIKIVYVMCALRSAASRQIIANYSKQDEFTVQEVLDGWQQFLQKQETEQAPRYRFYHESFRDFLKRQDIVQAAGMMLPNISVEVADNMTEGLEL</sequence>
<dbReference type="Gene3D" id="1.10.260.40">
    <property type="entry name" value="lambda repressor-like DNA-binding domains"/>
    <property type="match status" value="1"/>
</dbReference>
<protein>
    <submittedName>
        <fullName evidence="4">AAA family ATPase</fullName>
    </submittedName>
</protein>
<name>A0A1D9GA94_MOOP1</name>
<dbReference type="GO" id="GO:0003677">
    <property type="term" value="F:DNA binding"/>
    <property type="evidence" value="ECO:0007669"/>
    <property type="project" value="InterPro"/>
</dbReference>
<dbReference type="PANTHER" id="PTHR19860">
    <property type="entry name" value="DDB1- AND CUL4-ASSOCIATED FACTOR 12-RELATED"/>
    <property type="match status" value="1"/>
</dbReference>
<dbReference type="PANTHER" id="PTHR19860:SF40">
    <property type="entry name" value="WD40 REPEAT-CONTAINING PROTEIN"/>
    <property type="match status" value="1"/>
</dbReference>
<dbReference type="InterPro" id="IPR010982">
    <property type="entry name" value="Lambda_DNA-bd_dom_sf"/>
</dbReference>
<evidence type="ECO:0000256" key="1">
    <source>
        <dbReference type="ARBA" id="ARBA00022737"/>
    </source>
</evidence>
<dbReference type="AlphaFoldDB" id="A0A1D9GA94"/>
<evidence type="ECO:0000313" key="5">
    <source>
        <dbReference type="Proteomes" id="UP000176944"/>
    </source>
</evidence>
<feature type="domain" description="Orc1-like AAA ATPase" evidence="2">
    <location>
        <begin position="118"/>
        <end position="244"/>
    </location>
</feature>
<dbReference type="Pfam" id="PF13191">
    <property type="entry name" value="AAA_16"/>
    <property type="match status" value="1"/>
</dbReference>
<proteinExistence type="predicted"/>
<evidence type="ECO:0000313" key="4">
    <source>
        <dbReference type="EMBL" id="AOY84572.2"/>
    </source>
</evidence>
<evidence type="ECO:0000259" key="3">
    <source>
        <dbReference type="Pfam" id="PF13443"/>
    </source>
</evidence>
<gene>
    <name evidence="4" type="ORF">BJP36_08285</name>
</gene>
<dbReference type="Gene3D" id="3.40.50.300">
    <property type="entry name" value="P-loop containing nucleotide triphosphate hydrolases"/>
    <property type="match status" value="1"/>
</dbReference>
<reference evidence="5" key="1">
    <citation type="submission" date="2016-10" db="EMBL/GenBank/DDBJ databases">
        <title>Comparative genomics uncovers the prolific and rare metabolic potential of the cyanobacterial genus Moorea.</title>
        <authorList>
            <person name="Leao T."/>
            <person name="Castelao G."/>
            <person name="Korobeynikov A."/>
            <person name="Monroe E.A."/>
            <person name="Podell S."/>
            <person name="Glukhov E."/>
            <person name="Allen E."/>
            <person name="Gerwick W.H."/>
            <person name="Gerwick L."/>
        </authorList>
    </citation>
    <scope>NUCLEOTIDE SEQUENCE [LARGE SCALE GENOMIC DNA]</scope>
    <source>
        <strain evidence="5">JHB</strain>
    </source>
</reference>
<dbReference type="InterPro" id="IPR001387">
    <property type="entry name" value="Cro/C1-type_HTH"/>
</dbReference>